<reference evidence="9" key="1">
    <citation type="submission" date="2015-02" db="EMBL/GenBank/DDBJ databases">
        <authorList>
            <person name="Gon?alves P."/>
        </authorList>
    </citation>
    <scope>NUCLEOTIDE SEQUENCE [LARGE SCALE GENOMIC DNA]</scope>
</reference>
<dbReference type="EMBL" id="CENE01000024">
    <property type="protein sequence ID" value="CEQ42328.1"/>
    <property type="molecule type" value="Genomic_DNA"/>
</dbReference>
<keyword evidence="9" id="KW-1185">Reference proteome</keyword>
<name>A0A0D6ER71_SPOSA</name>
<keyword evidence="4" id="KW-0238">DNA-binding</keyword>
<dbReference type="InterPro" id="IPR051615">
    <property type="entry name" value="Transcr_Regulatory_Elem"/>
</dbReference>
<feature type="region of interest" description="Disordered" evidence="7">
    <location>
        <begin position="22"/>
        <end position="44"/>
    </location>
</feature>
<dbReference type="GO" id="GO:0046872">
    <property type="term" value="F:metal ion binding"/>
    <property type="evidence" value="ECO:0007669"/>
    <property type="project" value="UniProtKB-KW"/>
</dbReference>
<evidence type="ECO:0000256" key="4">
    <source>
        <dbReference type="ARBA" id="ARBA00023125"/>
    </source>
</evidence>
<feature type="compositionally biased region" description="Low complexity" evidence="7">
    <location>
        <begin position="751"/>
        <end position="762"/>
    </location>
</feature>
<evidence type="ECO:0000256" key="7">
    <source>
        <dbReference type="SAM" id="MobiDB-lite"/>
    </source>
</evidence>
<keyword evidence="2" id="KW-0862">Zinc</keyword>
<feature type="compositionally biased region" description="Gly residues" evidence="7">
    <location>
        <begin position="741"/>
        <end position="750"/>
    </location>
</feature>
<dbReference type="Proteomes" id="UP000243876">
    <property type="component" value="Unassembled WGS sequence"/>
</dbReference>
<sequence length="769" mass="82175">MQLRIDTLEAQLAILTNGANSSSSIAAVGPSGAEGDGSTSTTPALLSLSLANGNQASDGVRRKSASPMGGSGVDVGPATQSFIEKTAPQVNPNPDRLDTFQGGLALNAHGELRFYVRRSLSLSLSLSNLGTDPLCRAWPSKGPTSSYRAVLADSTSILNTPTTVHAIRAFSLTRAPIPTAAPADPALPRRPPDLSPDFKAKLFSLAFEYCFAHYNIVPERPFYADLQMYPYERTQHYSPFLMNLVLAVGCRYLDPDEDYPPEICGLIGDPDTRGDVFITWSRYLLDQEWYNPAESTIRGLLVLGLYMAGRGFDGPCFVFVRLAQVLTEDFGLHLGGHRLSMGLGVGVGEPLLNARRDTFWNIGRSISFSPDEIDISPPTIVPEFDFDAPLYRSSAFHWASRLIFIGSKILTTVYSLKPGISLGARQATVPELHLLLESWCVVPLYLLSHGNAEEAVLTSRRYHALPSHLRASGSDPTKAPHPHIIVLNCVYHLMHIGLHRPYAHTFFSSHPLSTTQHHSPRCHSFFRRHSSNPSTNISTDKCLFAASSIVRLVKLLKNTVGLRKAAPGIQHSAFNAGTILAISAVEDGISDNAKQDVERRVQAKKDLKFIVASLKEIGVTWTTAHTSAGVLEALMQQWEVATSHASQQASSSSSSSSSQPSGLTALGLDLARPSPSPHLPHSASELPKLEDPSYPSSNPVNFGAEGSPAGSVPMGLGTGAVLGLGLGGMYGSRPGTAAGSNGSGSGGGEPSFGASLPFMFPSCPAPPPT</sequence>
<dbReference type="AlphaFoldDB" id="A0A0D6ER71"/>
<evidence type="ECO:0000313" key="9">
    <source>
        <dbReference type="Proteomes" id="UP000243876"/>
    </source>
</evidence>
<evidence type="ECO:0000256" key="6">
    <source>
        <dbReference type="ARBA" id="ARBA00023242"/>
    </source>
</evidence>
<keyword evidence="3" id="KW-0805">Transcription regulation</keyword>
<evidence type="ECO:0000256" key="5">
    <source>
        <dbReference type="ARBA" id="ARBA00023163"/>
    </source>
</evidence>
<protein>
    <submittedName>
        <fullName evidence="8">SPOSA6832_04129-mRNA-1:cds</fullName>
    </submittedName>
</protein>
<keyword evidence="5" id="KW-0804">Transcription</keyword>
<proteinExistence type="predicted"/>
<gene>
    <name evidence="8" type="primary">SPOSA6832_04129</name>
</gene>
<evidence type="ECO:0000313" key="8">
    <source>
        <dbReference type="EMBL" id="CEQ42328.1"/>
    </source>
</evidence>
<organism evidence="8 9">
    <name type="scientific">Sporidiobolus salmonicolor</name>
    <name type="common">Yeast-like fungus</name>
    <name type="synonym">Sporobolomyces salmonicolor</name>
    <dbReference type="NCBI Taxonomy" id="5005"/>
    <lineage>
        <taxon>Eukaryota</taxon>
        <taxon>Fungi</taxon>
        <taxon>Dikarya</taxon>
        <taxon>Basidiomycota</taxon>
        <taxon>Pucciniomycotina</taxon>
        <taxon>Microbotryomycetes</taxon>
        <taxon>Sporidiobolales</taxon>
        <taxon>Sporidiobolaceae</taxon>
        <taxon>Sporobolomyces</taxon>
    </lineage>
</organism>
<keyword evidence="1" id="KW-0479">Metal-binding</keyword>
<dbReference type="OrthoDB" id="2154091at2759"/>
<accession>A0A0D6ER71</accession>
<evidence type="ECO:0000256" key="2">
    <source>
        <dbReference type="ARBA" id="ARBA00022833"/>
    </source>
</evidence>
<dbReference type="CDD" id="cd12148">
    <property type="entry name" value="fungal_TF_MHR"/>
    <property type="match status" value="1"/>
</dbReference>
<keyword evidence="6" id="KW-0539">Nucleus</keyword>
<evidence type="ECO:0000256" key="1">
    <source>
        <dbReference type="ARBA" id="ARBA00022723"/>
    </source>
</evidence>
<dbReference type="PANTHER" id="PTHR31313">
    <property type="entry name" value="TY1 ENHANCER ACTIVATOR"/>
    <property type="match status" value="1"/>
</dbReference>
<dbReference type="PANTHER" id="PTHR31313:SF81">
    <property type="entry name" value="TY1 ENHANCER ACTIVATOR"/>
    <property type="match status" value="1"/>
</dbReference>
<feature type="region of interest" description="Disordered" evidence="7">
    <location>
        <begin position="645"/>
        <end position="706"/>
    </location>
</feature>
<feature type="compositionally biased region" description="Low complexity" evidence="7">
    <location>
        <begin position="645"/>
        <end position="661"/>
    </location>
</feature>
<evidence type="ECO:0000256" key="3">
    <source>
        <dbReference type="ARBA" id="ARBA00023015"/>
    </source>
</evidence>
<feature type="region of interest" description="Disordered" evidence="7">
    <location>
        <begin position="737"/>
        <end position="769"/>
    </location>
</feature>
<dbReference type="GO" id="GO:0003677">
    <property type="term" value="F:DNA binding"/>
    <property type="evidence" value="ECO:0007669"/>
    <property type="project" value="UniProtKB-KW"/>
</dbReference>